<sequence>MDITRFWYLGSILVSFAGLGFLDWRHGITAGTQRSKVLLAILSATAWLLFWDVAGIWFGIFFKGSGPWQIGLFIAPEIPVEELVFLLFLNYLTLLVFLVARKYRERLPLAKISGTIVVVLILNLVLSSQPRLYLEAYTYMLVNLVFLLPLFFWFYRVNRQNRLPVDSILFTLAIVSLLTAVFDPLLIYNQIVGYHWSRTSGLLLWLAPLEDFAYPLAGTILISLILDHKEWRHEITS</sequence>
<comment type="pathway">
    <text evidence="2">Carotenoid biosynthesis.</text>
</comment>
<feature type="transmembrane region" description="Helical" evidence="8">
    <location>
        <begin position="37"/>
        <end position="62"/>
    </location>
</feature>
<feature type="domain" description="Lycopene cyclase" evidence="9">
    <location>
        <begin position="137"/>
        <end position="222"/>
    </location>
</feature>
<feature type="transmembrane region" description="Helical" evidence="8">
    <location>
        <begin position="167"/>
        <end position="191"/>
    </location>
</feature>
<reference evidence="10 11" key="1">
    <citation type="submission" date="2021-02" db="EMBL/GenBank/DDBJ databases">
        <title>Complete Genome Sequence of Arcanobacterium phocisimile strain DSM 26142T from a harbour seal.</title>
        <authorList>
            <person name="Borowiak M."/>
            <person name="Alssahen M."/>
            <person name="Malorny B."/>
            <person name="Laemmler C."/>
            <person name="Siebert U."/>
            <person name="Ploetz M."/>
            <person name="Abdulmawjood A."/>
        </authorList>
    </citation>
    <scope>NUCLEOTIDE SEQUENCE [LARGE SCALE GENOMIC DNA]</scope>
    <source>
        <strain evidence="10 11">DSM 26142</strain>
    </source>
</reference>
<evidence type="ECO:0000256" key="4">
    <source>
        <dbReference type="ARBA" id="ARBA00022746"/>
    </source>
</evidence>
<accession>A0ABX7IFK6</accession>
<keyword evidence="3 8" id="KW-0812">Transmembrane</keyword>
<dbReference type="InterPro" id="IPR017825">
    <property type="entry name" value="Lycopene_cyclase_dom"/>
</dbReference>
<dbReference type="RefSeq" id="WP_204423758.1">
    <property type="nucleotide sequence ID" value="NZ_CP070228.1"/>
</dbReference>
<feature type="transmembrane region" description="Helical" evidence="8">
    <location>
        <begin position="136"/>
        <end position="155"/>
    </location>
</feature>
<evidence type="ECO:0000256" key="6">
    <source>
        <dbReference type="ARBA" id="ARBA00023136"/>
    </source>
</evidence>
<feature type="transmembrane region" description="Helical" evidence="8">
    <location>
        <begin position="82"/>
        <end position="100"/>
    </location>
</feature>
<keyword evidence="4" id="KW-0125">Carotenoid biosynthesis</keyword>
<evidence type="ECO:0000256" key="8">
    <source>
        <dbReference type="SAM" id="Phobius"/>
    </source>
</evidence>
<evidence type="ECO:0000256" key="5">
    <source>
        <dbReference type="ARBA" id="ARBA00022989"/>
    </source>
</evidence>
<protein>
    <recommendedName>
        <fullName evidence="9">Lycopene cyclase domain-containing protein</fullName>
    </recommendedName>
</protein>
<evidence type="ECO:0000313" key="11">
    <source>
        <dbReference type="Proteomes" id="UP000602653"/>
    </source>
</evidence>
<evidence type="ECO:0000256" key="1">
    <source>
        <dbReference type="ARBA" id="ARBA00004141"/>
    </source>
</evidence>
<keyword evidence="11" id="KW-1185">Reference proteome</keyword>
<evidence type="ECO:0000256" key="7">
    <source>
        <dbReference type="ARBA" id="ARBA00023235"/>
    </source>
</evidence>
<evidence type="ECO:0000313" key="10">
    <source>
        <dbReference type="EMBL" id="QRV01756.1"/>
    </source>
</evidence>
<feature type="transmembrane region" description="Helical" evidence="8">
    <location>
        <begin position="203"/>
        <end position="226"/>
    </location>
</feature>
<keyword evidence="5 8" id="KW-1133">Transmembrane helix</keyword>
<feature type="transmembrane region" description="Helical" evidence="8">
    <location>
        <begin position="112"/>
        <end position="130"/>
    </location>
</feature>
<keyword evidence="6 8" id="KW-0472">Membrane</keyword>
<evidence type="ECO:0000256" key="2">
    <source>
        <dbReference type="ARBA" id="ARBA00004829"/>
    </source>
</evidence>
<name>A0ABX7IFK6_9ACTO</name>
<organism evidence="10 11">
    <name type="scientific">Arcanobacterium phocisimile</name>
    <dbReference type="NCBI Taxonomy" id="1302235"/>
    <lineage>
        <taxon>Bacteria</taxon>
        <taxon>Bacillati</taxon>
        <taxon>Actinomycetota</taxon>
        <taxon>Actinomycetes</taxon>
        <taxon>Actinomycetales</taxon>
        <taxon>Actinomycetaceae</taxon>
        <taxon>Arcanobacterium</taxon>
    </lineage>
</organism>
<dbReference type="Proteomes" id="UP000602653">
    <property type="component" value="Chromosome"/>
</dbReference>
<proteinExistence type="predicted"/>
<dbReference type="Pfam" id="PF18916">
    <property type="entry name" value="Lycopene_cyc"/>
    <property type="match status" value="1"/>
</dbReference>
<dbReference type="EMBL" id="CP070228">
    <property type="protein sequence ID" value="QRV01756.1"/>
    <property type="molecule type" value="Genomic_DNA"/>
</dbReference>
<gene>
    <name evidence="10" type="ORF">JTE88_06575</name>
</gene>
<feature type="transmembrane region" description="Helical" evidence="8">
    <location>
        <begin position="6"/>
        <end position="25"/>
    </location>
</feature>
<evidence type="ECO:0000259" key="9">
    <source>
        <dbReference type="Pfam" id="PF18916"/>
    </source>
</evidence>
<comment type="subcellular location">
    <subcellularLocation>
        <location evidence="1">Membrane</location>
        <topology evidence="1">Multi-pass membrane protein</topology>
    </subcellularLocation>
</comment>
<evidence type="ECO:0000256" key="3">
    <source>
        <dbReference type="ARBA" id="ARBA00022692"/>
    </source>
</evidence>
<keyword evidence="7" id="KW-0413">Isomerase</keyword>